<accession>A0A916UP31</accession>
<dbReference type="PROSITE" id="PS00061">
    <property type="entry name" value="ADH_SHORT"/>
    <property type="match status" value="1"/>
</dbReference>
<dbReference type="InterPro" id="IPR036291">
    <property type="entry name" value="NAD(P)-bd_dom_sf"/>
</dbReference>
<reference evidence="3" key="2">
    <citation type="submission" date="2020-09" db="EMBL/GenBank/DDBJ databases">
        <authorList>
            <person name="Sun Q."/>
            <person name="Zhou Y."/>
        </authorList>
    </citation>
    <scope>NUCLEOTIDE SEQUENCE</scope>
    <source>
        <strain evidence="3">CGMCC 1.12919</strain>
    </source>
</reference>
<dbReference type="FunFam" id="3.40.50.720:FF:000084">
    <property type="entry name" value="Short-chain dehydrogenase reductase"/>
    <property type="match status" value="1"/>
</dbReference>
<dbReference type="AlphaFoldDB" id="A0A916UP31"/>
<dbReference type="InterPro" id="IPR050259">
    <property type="entry name" value="SDR"/>
</dbReference>
<comment type="similarity">
    <text evidence="1">Belongs to the short-chain dehydrogenases/reductases (SDR) family.</text>
</comment>
<gene>
    <name evidence="3" type="ORF">GCM10010994_42580</name>
</gene>
<dbReference type="PANTHER" id="PTHR42879">
    <property type="entry name" value="3-OXOACYL-(ACYL-CARRIER-PROTEIN) REDUCTASE"/>
    <property type="match status" value="1"/>
</dbReference>
<dbReference type="PANTHER" id="PTHR42879:SF2">
    <property type="entry name" value="3-OXOACYL-[ACYL-CARRIER-PROTEIN] REDUCTASE FABG"/>
    <property type="match status" value="1"/>
</dbReference>
<dbReference type="Pfam" id="PF13561">
    <property type="entry name" value="adh_short_C2"/>
    <property type="match status" value="1"/>
</dbReference>
<dbReference type="PRINTS" id="PR00081">
    <property type="entry name" value="GDHRDH"/>
</dbReference>
<name>A0A916UP31_9HYPH</name>
<organism evidence="3 4">
    <name type="scientific">Chelatococcus reniformis</name>
    <dbReference type="NCBI Taxonomy" id="1494448"/>
    <lineage>
        <taxon>Bacteria</taxon>
        <taxon>Pseudomonadati</taxon>
        <taxon>Pseudomonadota</taxon>
        <taxon>Alphaproteobacteria</taxon>
        <taxon>Hyphomicrobiales</taxon>
        <taxon>Chelatococcaceae</taxon>
        <taxon>Chelatococcus</taxon>
    </lineage>
</organism>
<dbReference type="GO" id="GO:0032787">
    <property type="term" value="P:monocarboxylic acid metabolic process"/>
    <property type="evidence" value="ECO:0007669"/>
    <property type="project" value="UniProtKB-ARBA"/>
</dbReference>
<sequence length="254" mass="26184">MSNAFSLEGRVALVTGAARGLGREIARGLAAGGATVLLNGRDAVALEAAAAALRAGGDTAHVLVFDIAERDASARALADVARRFGRLDILVNNAAIRDRRPLDEVEPGALGRMLGVNLEAPFELCREAAQLMRPRRWGRIVNITSIAGAIARPGDALYATAKGGLDAMTRALAAEFGAHGITVNAVAPGYFATEANAPMVADAANADWLARRTALGRWGEPAEIAGAVAFLASPAASYVTGQSLAVDGGYLAHF</sequence>
<evidence type="ECO:0000259" key="2">
    <source>
        <dbReference type="SMART" id="SM00822"/>
    </source>
</evidence>
<dbReference type="RefSeq" id="WP_188611501.1">
    <property type="nucleotide sequence ID" value="NZ_BMGG01000008.1"/>
</dbReference>
<dbReference type="InterPro" id="IPR020904">
    <property type="entry name" value="Sc_DH/Rdtase_CS"/>
</dbReference>
<dbReference type="NCBIfam" id="NF005559">
    <property type="entry name" value="PRK07231.1"/>
    <property type="match status" value="1"/>
</dbReference>
<reference evidence="3" key="1">
    <citation type="journal article" date="2014" name="Int. J. Syst. Evol. Microbiol.">
        <title>Complete genome sequence of Corynebacterium casei LMG S-19264T (=DSM 44701T), isolated from a smear-ripened cheese.</title>
        <authorList>
            <consortium name="US DOE Joint Genome Institute (JGI-PGF)"/>
            <person name="Walter F."/>
            <person name="Albersmeier A."/>
            <person name="Kalinowski J."/>
            <person name="Ruckert C."/>
        </authorList>
    </citation>
    <scope>NUCLEOTIDE SEQUENCE</scope>
    <source>
        <strain evidence="3">CGMCC 1.12919</strain>
    </source>
</reference>
<dbReference type="SUPFAM" id="SSF51735">
    <property type="entry name" value="NAD(P)-binding Rossmann-fold domains"/>
    <property type="match status" value="1"/>
</dbReference>
<evidence type="ECO:0000313" key="4">
    <source>
        <dbReference type="Proteomes" id="UP000637002"/>
    </source>
</evidence>
<dbReference type="EMBL" id="BMGG01000008">
    <property type="protein sequence ID" value="GGC80085.1"/>
    <property type="molecule type" value="Genomic_DNA"/>
</dbReference>
<protein>
    <submittedName>
        <fullName evidence="3">Gluconate 5-dehydrogenase</fullName>
    </submittedName>
</protein>
<dbReference type="Gene3D" id="3.40.50.720">
    <property type="entry name" value="NAD(P)-binding Rossmann-like Domain"/>
    <property type="match status" value="1"/>
</dbReference>
<feature type="domain" description="Ketoreductase" evidence="2">
    <location>
        <begin position="10"/>
        <end position="189"/>
    </location>
</feature>
<dbReference type="SMART" id="SM00822">
    <property type="entry name" value="PKS_KR"/>
    <property type="match status" value="1"/>
</dbReference>
<evidence type="ECO:0000313" key="3">
    <source>
        <dbReference type="EMBL" id="GGC80085.1"/>
    </source>
</evidence>
<dbReference type="InterPro" id="IPR002347">
    <property type="entry name" value="SDR_fam"/>
</dbReference>
<keyword evidence="4" id="KW-1185">Reference proteome</keyword>
<dbReference type="PRINTS" id="PR00080">
    <property type="entry name" value="SDRFAMILY"/>
</dbReference>
<dbReference type="InterPro" id="IPR057326">
    <property type="entry name" value="KR_dom"/>
</dbReference>
<dbReference type="NCBIfam" id="NF004778">
    <property type="entry name" value="PRK06124.1"/>
    <property type="match status" value="1"/>
</dbReference>
<evidence type="ECO:0000256" key="1">
    <source>
        <dbReference type="ARBA" id="ARBA00006484"/>
    </source>
</evidence>
<proteinExistence type="inferred from homology"/>
<comment type="caution">
    <text evidence="3">The sequence shown here is derived from an EMBL/GenBank/DDBJ whole genome shotgun (WGS) entry which is preliminary data.</text>
</comment>
<dbReference type="Proteomes" id="UP000637002">
    <property type="component" value="Unassembled WGS sequence"/>
</dbReference>